<evidence type="ECO:0000259" key="2">
    <source>
        <dbReference type="Pfam" id="PF00462"/>
    </source>
</evidence>
<accession>A0A438CCN2</accession>
<comment type="caution">
    <text evidence="3">The sequence shown here is derived from an EMBL/GenBank/DDBJ whole genome shotgun (WGS) entry which is preliminary data.</text>
</comment>
<dbReference type="EMBL" id="QGNW01002321">
    <property type="protein sequence ID" value="RVW21002.1"/>
    <property type="molecule type" value="Genomic_DNA"/>
</dbReference>
<evidence type="ECO:0000313" key="5">
    <source>
        <dbReference type="Proteomes" id="UP000288805"/>
    </source>
</evidence>
<dbReference type="InterPro" id="IPR036249">
    <property type="entry name" value="Thioredoxin-like_sf"/>
</dbReference>
<feature type="region of interest" description="Disordered" evidence="1">
    <location>
        <begin position="40"/>
        <end position="72"/>
    </location>
</feature>
<dbReference type="PROSITE" id="PS51354">
    <property type="entry name" value="GLUTAREDOXIN_2"/>
    <property type="match status" value="1"/>
</dbReference>
<feature type="domain" description="Glutaredoxin" evidence="2">
    <location>
        <begin position="142"/>
        <end position="207"/>
    </location>
</feature>
<organism evidence="3 5">
    <name type="scientific">Vitis vinifera</name>
    <name type="common">Grape</name>
    <dbReference type="NCBI Taxonomy" id="29760"/>
    <lineage>
        <taxon>Eukaryota</taxon>
        <taxon>Viridiplantae</taxon>
        <taxon>Streptophyta</taxon>
        <taxon>Embryophyta</taxon>
        <taxon>Tracheophyta</taxon>
        <taxon>Spermatophyta</taxon>
        <taxon>Magnoliopsida</taxon>
        <taxon>eudicotyledons</taxon>
        <taxon>Gunneridae</taxon>
        <taxon>Pentapetalae</taxon>
        <taxon>rosids</taxon>
        <taxon>Vitales</taxon>
        <taxon>Vitaceae</taxon>
        <taxon>Viteae</taxon>
        <taxon>Vitis</taxon>
    </lineage>
</organism>
<dbReference type="Pfam" id="PF23733">
    <property type="entry name" value="GRXCR1-2_C"/>
    <property type="match status" value="1"/>
</dbReference>
<dbReference type="Pfam" id="PF00462">
    <property type="entry name" value="Glutaredoxin"/>
    <property type="match status" value="1"/>
</dbReference>
<dbReference type="InterPro" id="IPR002109">
    <property type="entry name" value="Glutaredoxin"/>
</dbReference>
<name>A0A438CCN2_VITVI</name>
<reference evidence="3 5" key="1">
    <citation type="journal article" date="2018" name="PLoS Genet.">
        <title>Population sequencing reveals clonal diversity and ancestral inbreeding in the grapevine cultivar Chardonnay.</title>
        <authorList>
            <person name="Roach M.J."/>
            <person name="Johnson D.L."/>
            <person name="Bohlmann J."/>
            <person name="van Vuuren H.J."/>
            <person name="Jones S.J."/>
            <person name="Pretorius I.S."/>
            <person name="Schmidt S.A."/>
            <person name="Borneman A.R."/>
        </authorList>
    </citation>
    <scope>NUCLEOTIDE SEQUENCE [LARGE SCALE GENOMIC DNA]</scope>
    <source>
        <strain evidence="5">cv. Chardonnay</strain>
        <strain evidence="3">I10V1</strain>
        <tissue evidence="3">Leaf</tissue>
    </source>
</reference>
<dbReference type="EMBL" id="QGNW01002168">
    <property type="protein sequence ID" value="RVW24620.1"/>
    <property type="molecule type" value="Genomic_DNA"/>
</dbReference>
<proteinExistence type="predicted"/>
<sequence length="290" mass="32481">MKGVKGRFLKKLKRFPTITTLKQSLIVQVPDSISITKLSKDHRDEEIESGFHDGDKEKLTPPMKSRDPVSAKDNSELMISSEVQIDHSIQGRDGLTESRACDLEERVMNNASTHKAKEEIEEHPSLLDFEEKCPPGGSDSVIFYTTSLRGIRKTFEDCSAIRFLLESFRVLFQERDVSMHMEFREELWRMMGGRVVPPRLFIKGRHIGGADEVVGLHEQGKLKKLLEGIPLSPTNNSPCNGCGGMRFLLCFNCNGSCKVIADGDGDGDDLLHIRCPECNENGLIKCPICC</sequence>
<dbReference type="AlphaFoldDB" id="A0A438CCN2"/>
<gene>
    <name evidence="3" type="primary">VvCHDh000454_7</name>
    <name evidence="4" type="synonym">VvCHDh000454_12</name>
    <name evidence="4" type="ORF">CK203_113829</name>
    <name evidence="3" type="ORF">CK203_114767</name>
</gene>
<evidence type="ECO:0000313" key="3">
    <source>
        <dbReference type="EMBL" id="RVW21002.1"/>
    </source>
</evidence>
<protein>
    <recommendedName>
        <fullName evidence="2">Glutaredoxin domain-containing protein</fullName>
    </recommendedName>
</protein>
<evidence type="ECO:0000313" key="4">
    <source>
        <dbReference type="EMBL" id="RVW24620.1"/>
    </source>
</evidence>
<dbReference type="Proteomes" id="UP000288805">
    <property type="component" value="Unassembled WGS sequence"/>
</dbReference>
<evidence type="ECO:0000256" key="1">
    <source>
        <dbReference type="SAM" id="MobiDB-lite"/>
    </source>
</evidence>
<dbReference type="SUPFAM" id="SSF52833">
    <property type="entry name" value="Thioredoxin-like"/>
    <property type="match status" value="1"/>
</dbReference>
<dbReference type="PANTHER" id="PTHR45669">
    <property type="entry name" value="GLUTAREDOXIN DOMAIN-CONTAINING CYSTEINE-RICH PROTEIN CG12206-RELATED"/>
    <property type="match status" value="1"/>
</dbReference>
<dbReference type="Gene3D" id="3.40.30.10">
    <property type="entry name" value="Glutaredoxin"/>
    <property type="match status" value="1"/>
</dbReference>
<dbReference type="CDD" id="cd03031">
    <property type="entry name" value="GRX_GRX_like"/>
    <property type="match status" value="1"/>
</dbReference>
<dbReference type="PANTHER" id="PTHR45669:SF14">
    <property type="entry name" value="EMB|CAB81925.1-RELATED"/>
    <property type="match status" value="1"/>
</dbReference>